<dbReference type="EMBL" id="SHBI01000035">
    <property type="protein sequence ID" value="RZO19500.1"/>
    <property type="molecule type" value="Genomic_DNA"/>
</dbReference>
<dbReference type="InterPro" id="IPR003609">
    <property type="entry name" value="Pan_app"/>
</dbReference>
<evidence type="ECO:0000313" key="4">
    <source>
        <dbReference type="Proteomes" id="UP000315782"/>
    </source>
</evidence>
<organism evidence="3 4">
    <name type="scientific">SAR86 cluster bacterium</name>
    <dbReference type="NCBI Taxonomy" id="2030880"/>
    <lineage>
        <taxon>Bacteria</taxon>
        <taxon>Pseudomonadati</taxon>
        <taxon>Pseudomonadota</taxon>
        <taxon>Gammaproteobacteria</taxon>
        <taxon>SAR86 cluster</taxon>
    </lineage>
</organism>
<sequence length="96" mass="10255">MNNTTKILSLSAILLAFPAFAADMNFTPKNDISLSGKIATVKTSKKFRNLESCQALCASRTSCVAFTLDTSKGSCTILRNVSKESSNENAVSGMKI</sequence>
<keyword evidence="1" id="KW-0732">Signal</keyword>
<feature type="signal peptide" evidence="1">
    <location>
        <begin position="1"/>
        <end position="21"/>
    </location>
</feature>
<dbReference type="AlphaFoldDB" id="A0A520ME64"/>
<proteinExistence type="predicted"/>
<feature type="chain" id="PRO_5021815869" description="Apple domain-containing protein" evidence="1">
    <location>
        <begin position="22"/>
        <end position="96"/>
    </location>
</feature>
<dbReference type="SUPFAM" id="SSF57414">
    <property type="entry name" value="Hairpin loop containing domain-like"/>
    <property type="match status" value="1"/>
</dbReference>
<dbReference type="PROSITE" id="PS50948">
    <property type="entry name" value="PAN"/>
    <property type="match status" value="1"/>
</dbReference>
<dbReference type="Pfam" id="PF00024">
    <property type="entry name" value="PAN_1"/>
    <property type="match status" value="1"/>
</dbReference>
<evidence type="ECO:0000313" key="3">
    <source>
        <dbReference type="EMBL" id="RZO19500.1"/>
    </source>
</evidence>
<dbReference type="Gene3D" id="3.50.4.10">
    <property type="entry name" value="Hepatocyte Growth Factor"/>
    <property type="match status" value="1"/>
</dbReference>
<name>A0A520ME64_9GAMM</name>
<gene>
    <name evidence="3" type="ORF">EVA96_03695</name>
</gene>
<evidence type="ECO:0000259" key="2">
    <source>
        <dbReference type="PROSITE" id="PS50948"/>
    </source>
</evidence>
<accession>A0A520ME64</accession>
<evidence type="ECO:0000256" key="1">
    <source>
        <dbReference type="SAM" id="SignalP"/>
    </source>
</evidence>
<reference evidence="3 4" key="1">
    <citation type="submission" date="2019-02" db="EMBL/GenBank/DDBJ databases">
        <title>Prokaryotic population dynamics and viral predation in marine succession experiment using metagenomics: the confinement effect.</title>
        <authorList>
            <person name="Haro-Moreno J.M."/>
            <person name="Rodriguez-Valera F."/>
            <person name="Lopez-Perez M."/>
        </authorList>
    </citation>
    <scope>NUCLEOTIDE SEQUENCE [LARGE SCALE GENOMIC DNA]</scope>
    <source>
        <strain evidence="3">MED-G163</strain>
    </source>
</reference>
<protein>
    <recommendedName>
        <fullName evidence="2">Apple domain-containing protein</fullName>
    </recommendedName>
</protein>
<feature type="domain" description="Apple" evidence="2">
    <location>
        <begin position="21"/>
        <end position="96"/>
    </location>
</feature>
<dbReference type="Proteomes" id="UP000315782">
    <property type="component" value="Unassembled WGS sequence"/>
</dbReference>
<comment type="caution">
    <text evidence="3">The sequence shown here is derived from an EMBL/GenBank/DDBJ whole genome shotgun (WGS) entry which is preliminary data.</text>
</comment>